<feature type="region of interest" description="Disordered" evidence="4">
    <location>
        <begin position="162"/>
        <end position="203"/>
    </location>
</feature>
<dbReference type="InterPro" id="IPR037231">
    <property type="entry name" value="NAP-like_sf"/>
</dbReference>
<evidence type="ECO:0000313" key="5">
    <source>
        <dbReference type="EMBL" id="GAV53645.1"/>
    </source>
</evidence>
<feature type="compositionally biased region" description="Low complexity" evidence="4">
    <location>
        <begin position="348"/>
        <end position="364"/>
    </location>
</feature>
<dbReference type="FunFam" id="3.30.1120.90:FF:000003">
    <property type="entry name" value="Nucleosome assembly protein"/>
    <property type="match status" value="1"/>
</dbReference>
<comment type="caution">
    <text evidence="5">The sequence shown here is derived from an EMBL/GenBank/DDBJ whole genome shotgun (WGS) entry which is preliminary data.</text>
</comment>
<feature type="compositionally biased region" description="Acidic residues" evidence="4">
    <location>
        <begin position="187"/>
        <end position="196"/>
    </location>
</feature>
<feature type="compositionally biased region" description="Low complexity" evidence="4">
    <location>
        <begin position="46"/>
        <end position="70"/>
    </location>
</feature>
<dbReference type="InterPro" id="IPR002164">
    <property type="entry name" value="NAP_family"/>
</dbReference>
<dbReference type="Gene3D" id="3.30.1120.90">
    <property type="entry name" value="Nucleosome assembly protein"/>
    <property type="match status" value="1"/>
</dbReference>
<feature type="compositionally biased region" description="Basic and acidic residues" evidence="4">
    <location>
        <begin position="448"/>
        <end position="461"/>
    </location>
</feature>
<feature type="region of interest" description="Disordered" evidence="4">
    <location>
        <begin position="1"/>
        <end position="75"/>
    </location>
</feature>
<dbReference type="GO" id="GO:0005940">
    <property type="term" value="C:septin ring"/>
    <property type="evidence" value="ECO:0007669"/>
    <property type="project" value="UniProtKB-ARBA"/>
</dbReference>
<evidence type="ECO:0008006" key="7">
    <source>
        <dbReference type="Google" id="ProtNLM"/>
    </source>
</evidence>
<protein>
    <recommendedName>
        <fullName evidence="7">Nucleosome assembly protein</fullName>
    </recommendedName>
</protein>
<feature type="compositionally biased region" description="Basic and acidic residues" evidence="4">
    <location>
        <begin position="173"/>
        <end position="186"/>
    </location>
</feature>
<sequence length="461" mass="52245">MSEPIRTKPKSSMKIDNAPTPHNTPASVMNNSFLKNGNPVQNKQDNSNNVSSKGNAAAAAAAASSNNDSAQDIKEEDVQSALTNQPLLLQSIQEKLGSLVGQDSGYVDQLPPQIRNRIYGLKKLQNDLFVLEKDFQVEMFELEQKYLQKYAPLHDRRRHIVVGDEEPSNQEINKGKEIEKLEKADQGEDEDEDEEANQVTGVDANTDVKGIPSFWLTALENLPVVSDTITDRDAEVLDYLQDVQLQYLTEGKPGFKLVFTFDKETPFFDNTVLTKTYYYQSELGYSGDFIYDHAEGDKIHWADNESNVTIAVEKRKQRNKVTKQVRTIEKITPVESFFNFFDPPRAPSSVEKAAAQEQQEAPAESAEDGLEDEEELEELEQRLALDYSIGEQLKDKLIPRAIDWFTGAALEFEFDNEQDDEFEEGDEDEDEDQDEDDEDEDEEEEDDFAGKKENPPECKQS</sequence>
<dbReference type="GO" id="GO:0006334">
    <property type="term" value="P:nucleosome assembly"/>
    <property type="evidence" value="ECO:0007669"/>
    <property type="project" value="InterPro"/>
</dbReference>
<evidence type="ECO:0000256" key="4">
    <source>
        <dbReference type="SAM" id="MobiDB-lite"/>
    </source>
</evidence>
<dbReference type="Pfam" id="PF00956">
    <property type="entry name" value="NAP"/>
    <property type="match status" value="1"/>
</dbReference>
<feature type="compositionally biased region" description="Polar residues" evidence="4">
    <location>
        <begin position="20"/>
        <end position="45"/>
    </location>
</feature>
<dbReference type="PANTHER" id="PTHR11875">
    <property type="entry name" value="TESTIS-SPECIFIC Y-ENCODED PROTEIN"/>
    <property type="match status" value="1"/>
</dbReference>
<dbReference type="GO" id="GO:0005634">
    <property type="term" value="C:nucleus"/>
    <property type="evidence" value="ECO:0007669"/>
    <property type="project" value="InterPro"/>
</dbReference>
<name>A0A1Q3ADE2_ZYGRO</name>
<dbReference type="EMBL" id="BDGX01000037">
    <property type="protein sequence ID" value="GAV53645.1"/>
    <property type="molecule type" value="Genomic_DNA"/>
</dbReference>
<proteinExistence type="inferred from homology"/>
<evidence type="ECO:0000313" key="6">
    <source>
        <dbReference type="Proteomes" id="UP000187013"/>
    </source>
</evidence>
<accession>A0A1Q3ADE2</accession>
<dbReference type="GO" id="GO:0005935">
    <property type="term" value="C:cellular bud neck"/>
    <property type="evidence" value="ECO:0007669"/>
    <property type="project" value="UniProtKB-SubCell"/>
</dbReference>
<dbReference type="AlphaFoldDB" id="A0A1Q3ADE2"/>
<comment type="similarity">
    <text evidence="2 3">Belongs to the nucleosome assembly protein (NAP) family.</text>
</comment>
<dbReference type="Gene3D" id="1.20.5.1500">
    <property type="match status" value="1"/>
</dbReference>
<dbReference type="SUPFAM" id="SSF143113">
    <property type="entry name" value="NAP-like"/>
    <property type="match status" value="1"/>
</dbReference>
<reference evidence="5 6" key="1">
    <citation type="submission" date="2016-08" db="EMBL/GenBank/DDBJ databases">
        <title>Draft genome sequence of allopolyploid Zygosaccharomyces rouxii.</title>
        <authorList>
            <person name="Watanabe J."/>
            <person name="Uehara K."/>
            <person name="Mogi Y."/>
            <person name="Tsukioka Y."/>
        </authorList>
    </citation>
    <scope>NUCLEOTIDE SEQUENCE [LARGE SCALE GENOMIC DNA]</scope>
    <source>
        <strain evidence="5 6">NBRC 110957</strain>
    </source>
</reference>
<gene>
    <name evidence="5" type="ORF">ZYGR_0AK01470</name>
</gene>
<dbReference type="OrthoDB" id="27325at2759"/>
<dbReference type="FunFam" id="1.20.5.1500:FF:000001">
    <property type="entry name" value="Nucleosome assembly protein 1-like 1"/>
    <property type="match status" value="1"/>
</dbReference>
<evidence type="ECO:0000256" key="3">
    <source>
        <dbReference type="RuleBase" id="RU003876"/>
    </source>
</evidence>
<comment type="subcellular location">
    <subcellularLocation>
        <location evidence="1">Bud neck</location>
    </subcellularLocation>
</comment>
<evidence type="ECO:0000256" key="1">
    <source>
        <dbReference type="ARBA" id="ARBA00004266"/>
    </source>
</evidence>
<organism evidence="5 6">
    <name type="scientific">Zygosaccharomyces rouxii</name>
    <dbReference type="NCBI Taxonomy" id="4956"/>
    <lineage>
        <taxon>Eukaryota</taxon>
        <taxon>Fungi</taxon>
        <taxon>Dikarya</taxon>
        <taxon>Ascomycota</taxon>
        <taxon>Saccharomycotina</taxon>
        <taxon>Saccharomycetes</taxon>
        <taxon>Saccharomycetales</taxon>
        <taxon>Saccharomycetaceae</taxon>
        <taxon>Zygosaccharomyces</taxon>
    </lineage>
</organism>
<feature type="region of interest" description="Disordered" evidence="4">
    <location>
        <begin position="411"/>
        <end position="461"/>
    </location>
</feature>
<evidence type="ECO:0000256" key="2">
    <source>
        <dbReference type="ARBA" id="ARBA00009947"/>
    </source>
</evidence>
<feature type="compositionally biased region" description="Acidic residues" evidence="4">
    <location>
        <begin position="412"/>
        <end position="447"/>
    </location>
</feature>
<dbReference type="Proteomes" id="UP000187013">
    <property type="component" value="Unassembled WGS sequence"/>
</dbReference>
<feature type="region of interest" description="Disordered" evidence="4">
    <location>
        <begin position="347"/>
        <end position="373"/>
    </location>
</feature>